<dbReference type="RefSeq" id="WP_246377127.1">
    <property type="nucleotide sequence ID" value="NZ_BAABAM010000001.1"/>
</dbReference>
<sequence>MDIDSVNGLRVARFGTGERTIVAVHGITASLMAWQAVARRLPDDWSLVAMDLRGRGHSRDLPGPYGLPRHAQDVLAVAERYRPEVLTGHSMGAFVAVLAAAERRFGKVVLVDGGLPLPPLPPEADVDAVMEQTLGPAVARLGLTFADEAAYVDFFKRHPAFAGGWNQDAEDYVTYDLVGPEGALRSRAVEEAVRQDGRWLRTRGEAIAGALERVSAPITLLRAPRGLLDQPEPFVPDVLVAPWSSRVRDEMVDDCNHYTILLDPRCAALVADRLTA</sequence>
<organism evidence="3 4">
    <name type="scientific">Nonomuraea soli</name>
    <dbReference type="NCBI Taxonomy" id="1032476"/>
    <lineage>
        <taxon>Bacteria</taxon>
        <taxon>Bacillati</taxon>
        <taxon>Actinomycetota</taxon>
        <taxon>Actinomycetes</taxon>
        <taxon>Streptosporangiales</taxon>
        <taxon>Streptosporangiaceae</taxon>
        <taxon>Nonomuraea</taxon>
    </lineage>
</organism>
<dbReference type="InterPro" id="IPR050266">
    <property type="entry name" value="AB_hydrolase_sf"/>
</dbReference>
<keyword evidence="4" id="KW-1185">Reference proteome</keyword>
<evidence type="ECO:0000256" key="1">
    <source>
        <dbReference type="ARBA" id="ARBA00022801"/>
    </source>
</evidence>
<dbReference type="InterPro" id="IPR000073">
    <property type="entry name" value="AB_hydrolase_1"/>
</dbReference>
<dbReference type="Pfam" id="PF12697">
    <property type="entry name" value="Abhydrolase_6"/>
    <property type="match status" value="1"/>
</dbReference>
<dbReference type="EMBL" id="JACDUR010000001">
    <property type="protein sequence ID" value="MBA2889387.1"/>
    <property type="molecule type" value="Genomic_DNA"/>
</dbReference>
<dbReference type="GO" id="GO:0016020">
    <property type="term" value="C:membrane"/>
    <property type="evidence" value="ECO:0007669"/>
    <property type="project" value="TreeGrafter"/>
</dbReference>
<evidence type="ECO:0000313" key="4">
    <source>
        <dbReference type="Proteomes" id="UP000530928"/>
    </source>
</evidence>
<dbReference type="AlphaFoldDB" id="A0A7W0HN41"/>
<proteinExistence type="predicted"/>
<dbReference type="InterPro" id="IPR029058">
    <property type="entry name" value="AB_hydrolase_fold"/>
</dbReference>
<feature type="domain" description="AB hydrolase-1" evidence="2">
    <location>
        <begin position="21"/>
        <end position="264"/>
    </location>
</feature>
<evidence type="ECO:0000313" key="3">
    <source>
        <dbReference type="EMBL" id="MBA2889387.1"/>
    </source>
</evidence>
<dbReference type="PANTHER" id="PTHR43798:SF31">
    <property type="entry name" value="AB HYDROLASE SUPERFAMILY PROTEIN YCLE"/>
    <property type="match status" value="1"/>
</dbReference>
<dbReference type="Gene3D" id="3.40.50.1820">
    <property type="entry name" value="alpha/beta hydrolase"/>
    <property type="match status" value="1"/>
</dbReference>
<evidence type="ECO:0000259" key="2">
    <source>
        <dbReference type="Pfam" id="PF12697"/>
    </source>
</evidence>
<comment type="caution">
    <text evidence="3">The sequence shown here is derived from an EMBL/GenBank/DDBJ whole genome shotgun (WGS) entry which is preliminary data.</text>
</comment>
<dbReference type="Proteomes" id="UP000530928">
    <property type="component" value="Unassembled WGS sequence"/>
</dbReference>
<gene>
    <name evidence="3" type="ORF">HNR30_000722</name>
</gene>
<dbReference type="GO" id="GO:0016787">
    <property type="term" value="F:hydrolase activity"/>
    <property type="evidence" value="ECO:0007669"/>
    <property type="project" value="UniProtKB-KW"/>
</dbReference>
<protein>
    <submittedName>
        <fullName evidence="3">Pimeloyl-ACP methyl ester carboxylesterase</fullName>
    </submittedName>
</protein>
<dbReference type="SUPFAM" id="SSF53474">
    <property type="entry name" value="alpha/beta-Hydrolases"/>
    <property type="match status" value="1"/>
</dbReference>
<name>A0A7W0HN41_9ACTN</name>
<keyword evidence="1" id="KW-0378">Hydrolase</keyword>
<dbReference type="PANTHER" id="PTHR43798">
    <property type="entry name" value="MONOACYLGLYCEROL LIPASE"/>
    <property type="match status" value="1"/>
</dbReference>
<reference evidence="3 4" key="1">
    <citation type="submission" date="2020-07" db="EMBL/GenBank/DDBJ databases">
        <title>Genomic Encyclopedia of Type Strains, Phase IV (KMG-IV): sequencing the most valuable type-strain genomes for metagenomic binning, comparative biology and taxonomic classification.</title>
        <authorList>
            <person name="Goeker M."/>
        </authorList>
    </citation>
    <scope>NUCLEOTIDE SEQUENCE [LARGE SCALE GENOMIC DNA]</scope>
    <source>
        <strain evidence="3 4">DSM 45533</strain>
    </source>
</reference>
<accession>A0A7W0HN41</accession>